<dbReference type="GO" id="GO:0016874">
    <property type="term" value="F:ligase activity"/>
    <property type="evidence" value="ECO:0007669"/>
    <property type="project" value="UniProtKB-KW"/>
</dbReference>
<comment type="caution">
    <text evidence="5">The sequence shown here is derived from an EMBL/GenBank/DDBJ whole genome shotgun (WGS) entry which is preliminary data.</text>
</comment>
<evidence type="ECO:0000256" key="4">
    <source>
        <dbReference type="ARBA" id="ARBA00022840"/>
    </source>
</evidence>
<sequence length="482" mass="54958">MTNQLYREFVKKFTCPTPTPRTIGIECEFPIVTHKGEAPPFSLIQRLFIHLEKAGFLLERDSFTGFYCTATKMAASPSSTAFYQDSITTDVGYSILEIVLAPQHTLYQLETRLTKILHHILPFLLKHQCYIIGYGIQPCATPGHELVMPKERYLFFKHFSYHNFIPPTKGFDSDHLAITASNQCHIKVNETEAIDAVNILNAFSGPLIAMQANSPIWNNQHTDQYKANRELLWKYAFPNLSQQLGIPPKFTSLSDYLEHLCQISTLLIPRDGTYYQVINKTNFNTYYQQKGVAIGRALNKKEIPITPQPEDLHHIVPFSWFNARLVPKYGTVESRMCCQQPPGETLTSAALTLGLIENIDAAKILMQRLSLQEWKQFRMEAIKHGMALKKSSHDMIGIIKEVLTIAYIGLLQRGQQEEQFLQPLYNRIKTLESPADIALALMHHGGMSAFLSHYAFPIPKQAEWHQYLKHSNSFLNTSLNTV</sequence>
<dbReference type="InterPro" id="IPR035434">
    <property type="entry name" value="GCL_bact_plant"/>
</dbReference>
<dbReference type="EC" id="6.3.2.2" evidence="1"/>
<accession>A0ABW5N589</accession>
<name>A0ABW5N589_9FLAO</name>
<dbReference type="RefSeq" id="WP_378257148.1">
    <property type="nucleotide sequence ID" value="NZ_JBHSJV010000001.1"/>
</dbReference>
<protein>
    <recommendedName>
        <fullName evidence="1">glutamate--cysteine ligase</fullName>
        <ecNumber evidence="1">6.3.2.2</ecNumber>
    </recommendedName>
</protein>
<dbReference type="EMBL" id="JBHULX010000004">
    <property type="protein sequence ID" value="MFD2590795.1"/>
    <property type="molecule type" value="Genomic_DNA"/>
</dbReference>
<keyword evidence="6" id="KW-1185">Reference proteome</keyword>
<gene>
    <name evidence="5" type="ORF">ACFSTE_08105</name>
</gene>
<dbReference type="PANTHER" id="PTHR34378:SF1">
    <property type="entry name" value="GLUTAMATE--CYSTEINE LIGASE, CHLOROPLASTIC"/>
    <property type="match status" value="1"/>
</dbReference>
<dbReference type="Pfam" id="PF04107">
    <property type="entry name" value="GCS2"/>
    <property type="match status" value="1"/>
</dbReference>
<dbReference type="InterPro" id="IPR006336">
    <property type="entry name" value="GCS2"/>
</dbReference>
<keyword evidence="4" id="KW-0067">ATP-binding</keyword>
<dbReference type="InterPro" id="IPR014746">
    <property type="entry name" value="Gln_synth/guanido_kin_cat_dom"/>
</dbReference>
<evidence type="ECO:0000313" key="6">
    <source>
        <dbReference type="Proteomes" id="UP001597459"/>
    </source>
</evidence>
<dbReference type="Proteomes" id="UP001597459">
    <property type="component" value="Unassembled WGS sequence"/>
</dbReference>
<evidence type="ECO:0000256" key="3">
    <source>
        <dbReference type="ARBA" id="ARBA00022741"/>
    </source>
</evidence>
<keyword evidence="3" id="KW-0547">Nucleotide-binding</keyword>
<reference evidence="6" key="1">
    <citation type="journal article" date="2019" name="Int. J. Syst. Evol. Microbiol.">
        <title>The Global Catalogue of Microorganisms (GCM) 10K type strain sequencing project: providing services to taxonomists for standard genome sequencing and annotation.</title>
        <authorList>
            <consortium name="The Broad Institute Genomics Platform"/>
            <consortium name="The Broad Institute Genome Sequencing Center for Infectious Disease"/>
            <person name="Wu L."/>
            <person name="Ma J."/>
        </authorList>
    </citation>
    <scope>NUCLEOTIDE SEQUENCE [LARGE SCALE GENOMIC DNA]</scope>
    <source>
        <strain evidence="6">KCTC 42423</strain>
    </source>
</reference>
<evidence type="ECO:0000313" key="5">
    <source>
        <dbReference type="EMBL" id="MFD2590795.1"/>
    </source>
</evidence>
<keyword evidence="2 5" id="KW-0436">Ligase</keyword>
<dbReference type="PANTHER" id="PTHR34378">
    <property type="entry name" value="GLUTAMATE--CYSTEINE LIGASE, CHLOROPLASTIC"/>
    <property type="match status" value="1"/>
</dbReference>
<proteinExistence type="predicted"/>
<organism evidence="5 6">
    <name type="scientific">Aquimarina hainanensis</name>
    <dbReference type="NCBI Taxonomy" id="1578017"/>
    <lineage>
        <taxon>Bacteria</taxon>
        <taxon>Pseudomonadati</taxon>
        <taxon>Bacteroidota</taxon>
        <taxon>Flavobacteriia</taxon>
        <taxon>Flavobacteriales</taxon>
        <taxon>Flavobacteriaceae</taxon>
        <taxon>Aquimarina</taxon>
    </lineage>
</organism>
<dbReference type="SUPFAM" id="SSF55931">
    <property type="entry name" value="Glutamine synthetase/guanido kinase"/>
    <property type="match status" value="1"/>
</dbReference>
<evidence type="ECO:0000256" key="1">
    <source>
        <dbReference type="ARBA" id="ARBA00012220"/>
    </source>
</evidence>
<dbReference type="Gene3D" id="3.30.590.20">
    <property type="match status" value="1"/>
</dbReference>
<evidence type="ECO:0000256" key="2">
    <source>
        <dbReference type="ARBA" id="ARBA00022598"/>
    </source>
</evidence>